<protein>
    <submittedName>
        <fullName evidence="1">Uncharacterized protein</fullName>
    </submittedName>
</protein>
<name>A0A1A5YKG3_9BACL</name>
<sequence length="133" mass="15316">MKKTTKWLLWLVPLVLILLFGLVSIPQHVVNLKPADVSRIVIFDGSTGREVEITEAQVIRHIVTNLNEVTFERGKLSIGYMGFRFRTTLYNDEGKAIKTITINSAEVIRYKGFFYTANKDKRIDFSYIEGLFK</sequence>
<evidence type="ECO:0000313" key="1">
    <source>
        <dbReference type="EMBL" id="OBR65875.1"/>
    </source>
</evidence>
<evidence type="ECO:0000313" key="2">
    <source>
        <dbReference type="Proteomes" id="UP000092024"/>
    </source>
</evidence>
<dbReference type="Proteomes" id="UP000092024">
    <property type="component" value="Unassembled WGS sequence"/>
</dbReference>
<dbReference type="AlphaFoldDB" id="A0A1A5YKG3"/>
<reference evidence="1 2" key="1">
    <citation type="submission" date="2016-05" db="EMBL/GenBank/DDBJ databases">
        <title>Paenibacillus oryzae. sp. nov., isolated from the rice root.</title>
        <authorList>
            <person name="Zhang J."/>
            <person name="Zhang X."/>
        </authorList>
    </citation>
    <scope>NUCLEOTIDE SEQUENCE [LARGE SCALE GENOMIC DNA]</scope>
    <source>
        <strain evidence="1 2">1DrF-4</strain>
    </source>
</reference>
<comment type="caution">
    <text evidence="1">The sequence shown here is derived from an EMBL/GenBank/DDBJ whole genome shotgun (WGS) entry which is preliminary data.</text>
</comment>
<proteinExistence type="predicted"/>
<accession>A0A1A5YKG3</accession>
<dbReference type="OrthoDB" id="1859262at2"/>
<gene>
    <name evidence="1" type="ORF">A7K91_18040</name>
</gene>
<organism evidence="1 2">
    <name type="scientific">Paenibacillus oryzae</name>
    <dbReference type="NCBI Taxonomy" id="1844972"/>
    <lineage>
        <taxon>Bacteria</taxon>
        <taxon>Bacillati</taxon>
        <taxon>Bacillota</taxon>
        <taxon>Bacilli</taxon>
        <taxon>Bacillales</taxon>
        <taxon>Paenibacillaceae</taxon>
        <taxon>Paenibacillus</taxon>
    </lineage>
</organism>
<keyword evidence="2" id="KW-1185">Reference proteome</keyword>
<dbReference type="EMBL" id="LYPA01000051">
    <property type="protein sequence ID" value="OBR65875.1"/>
    <property type="molecule type" value="Genomic_DNA"/>
</dbReference>